<dbReference type="OrthoDB" id="1886721at2759"/>
<dbReference type="InterPro" id="IPR040411">
    <property type="entry name" value="At5g23160-like"/>
</dbReference>
<proteinExistence type="predicted"/>
<accession>B9SCQ1</accession>
<dbReference type="KEGG" id="rcu:8271881"/>
<keyword evidence="2" id="KW-1133">Transmembrane helix</keyword>
<sequence>MKAKPKAANFFLGCFGFSRKPSVSGKKSQKNYRKHWFSRSTFLLKQSGGSRTVPVDSNLSDDKLETKISFMFKRSKLKKINSNNISLERENPAAQDTIPTSAPIVSVEDTPKETCDKNIIHENGKRLDVVMESPKKFSLRRKIDTKRNGSSQPGSPEEKSKPNRSIPQSTSLQAATIQHKQPEKSRVIAKKDRRKNEMIGKGFDPVIGMSIVMVTLIIMLLWGRLCAILCTCAWLYFTRRLKTDMSPRQIEKIRGEPDFSSDEYKKRVVLEGFLERDHRPVF</sequence>
<feature type="compositionally biased region" description="Polar residues" evidence="1">
    <location>
        <begin position="163"/>
        <end position="179"/>
    </location>
</feature>
<feature type="region of interest" description="Disordered" evidence="1">
    <location>
        <begin position="138"/>
        <end position="193"/>
    </location>
</feature>
<dbReference type="PANTHER" id="PTHR34379:SF3">
    <property type="entry name" value="PROTEIN, PUTATIVE-RELATED"/>
    <property type="match status" value="1"/>
</dbReference>
<protein>
    <recommendedName>
        <fullName evidence="5">Transmembrane protein</fullName>
    </recommendedName>
</protein>
<feature type="compositionally biased region" description="Basic and acidic residues" evidence="1">
    <location>
        <begin position="180"/>
        <end position="193"/>
    </location>
</feature>
<dbReference type="Proteomes" id="UP000008311">
    <property type="component" value="Unassembled WGS sequence"/>
</dbReference>
<evidence type="ECO:0008006" key="5">
    <source>
        <dbReference type="Google" id="ProtNLM"/>
    </source>
</evidence>
<evidence type="ECO:0000256" key="1">
    <source>
        <dbReference type="SAM" id="MobiDB-lite"/>
    </source>
</evidence>
<dbReference type="EMBL" id="EQ973923">
    <property type="protein sequence ID" value="EEF38619.1"/>
    <property type="molecule type" value="Genomic_DNA"/>
</dbReference>
<dbReference type="STRING" id="3988.B9SCQ1"/>
<dbReference type="eggNOG" id="ENOG502S53K">
    <property type="taxonomic scope" value="Eukaryota"/>
</dbReference>
<feature type="transmembrane region" description="Helical" evidence="2">
    <location>
        <begin position="206"/>
        <end position="237"/>
    </location>
</feature>
<dbReference type="AlphaFoldDB" id="B9SCQ1"/>
<dbReference type="InParanoid" id="B9SCQ1"/>
<gene>
    <name evidence="3" type="ORF">RCOM_1375760</name>
</gene>
<keyword evidence="2" id="KW-0812">Transmembrane</keyword>
<keyword evidence="2" id="KW-0472">Membrane</keyword>
<feature type="compositionally biased region" description="Basic and acidic residues" evidence="1">
    <location>
        <begin position="138"/>
        <end position="147"/>
    </location>
</feature>
<keyword evidence="4" id="KW-1185">Reference proteome</keyword>
<evidence type="ECO:0000313" key="4">
    <source>
        <dbReference type="Proteomes" id="UP000008311"/>
    </source>
</evidence>
<dbReference type="FunCoup" id="B9SCQ1">
    <property type="interactions" value="40"/>
</dbReference>
<organism evidence="3 4">
    <name type="scientific">Ricinus communis</name>
    <name type="common">Castor bean</name>
    <dbReference type="NCBI Taxonomy" id="3988"/>
    <lineage>
        <taxon>Eukaryota</taxon>
        <taxon>Viridiplantae</taxon>
        <taxon>Streptophyta</taxon>
        <taxon>Embryophyta</taxon>
        <taxon>Tracheophyta</taxon>
        <taxon>Spermatophyta</taxon>
        <taxon>Magnoliopsida</taxon>
        <taxon>eudicotyledons</taxon>
        <taxon>Gunneridae</taxon>
        <taxon>Pentapetalae</taxon>
        <taxon>rosids</taxon>
        <taxon>fabids</taxon>
        <taxon>Malpighiales</taxon>
        <taxon>Euphorbiaceae</taxon>
        <taxon>Acalyphoideae</taxon>
        <taxon>Acalypheae</taxon>
        <taxon>Ricinus</taxon>
    </lineage>
</organism>
<dbReference type="PANTHER" id="PTHR34379">
    <property type="entry name" value="OS07G0553800 PROTEIN"/>
    <property type="match status" value="1"/>
</dbReference>
<evidence type="ECO:0000256" key="2">
    <source>
        <dbReference type="SAM" id="Phobius"/>
    </source>
</evidence>
<reference evidence="4" key="1">
    <citation type="journal article" date="2010" name="Nat. Biotechnol.">
        <title>Draft genome sequence of the oilseed species Ricinus communis.</title>
        <authorList>
            <person name="Chan A.P."/>
            <person name="Crabtree J."/>
            <person name="Zhao Q."/>
            <person name="Lorenzi H."/>
            <person name="Orvis J."/>
            <person name="Puiu D."/>
            <person name="Melake-Berhan A."/>
            <person name="Jones K.M."/>
            <person name="Redman J."/>
            <person name="Chen G."/>
            <person name="Cahoon E.B."/>
            <person name="Gedil M."/>
            <person name="Stanke M."/>
            <person name="Haas B.J."/>
            <person name="Wortman J.R."/>
            <person name="Fraser-Liggett C.M."/>
            <person name="Ravel J."/>
            <person name="Rabinowicz P.D."/>
        </authorList>
    </citation>
    <scope>NUCLEOTIDE SEQUENCE [LARGE SCALE GENOMIC DNA]</scope>
    <source>
        <strain evidence="4">cv. Hale</strain>
    </source>
</reference>
<name>B9SCQ1_RICCO</name>
<evidence type="ECO:0000313" key="3">
    <source>
        <dbReference type="EMBL" id="EEF38619.1"/>
    </source>
</evidence>